<organism evidence="1 2">
    <name type="scientific">Hamadaea flava</name>
    <dbReference type="NCBI Taxonomy" id="1742688"/>
    <lineage>
        <taxon>Bacteria</taxon>
        <taxon>Bacillati</taxon>
        <taxon>Actinomycetota</taxon>
        <taxon>Actinomycetes</taxon>
        <taxon>Micromonosporales</taxon>
        <taxon>Micromonosporaceae</taxon>
        <taxon>Hamadaea</taxon>
    </lineage>
</organism>
<reference evidence="2" key="1">
    <citation type="journal article" date="2019" name="Int. J. Syst. Evol. Microbiol.">
        <title>The Global Catalogue of Microorganisms (GCM) 10K type strain sequencing project: providing services to taxonomists for standard genome sequencing and annotation.</title>
        <authorList>
            <consortium name="The Broad Institute Genomics Platform"/>
            <consortium name="The Broad Institute Genome Sequencing Center for Infectious Disease"/>
            <person name="Wu L."/>
            <person name="Ma J."/>
        </authorList>
    </citation>
    <scope>NUCLEOTIDE SEQUENCE [LARGE SCALE GENOMIC DNA]</scope>
    <source>
        <strain evidence="2">CGMCC 4.7289</strain>
    </source>
</reference>
<protein>
    <submittedName>
        <fullName evidence="1">Uncharacterized protein</fullName>
    </submittedName>
</protein>
<keyword evidence="2" id="KW-1185">Reference proteome</keyword>
<name>A0ABV8LLI4_9ACTN</name>
<dbReference type="EMBL" id="JBHSAY010000006">
    <property type="protein sequence ID" value="MFC4131165.1"/>
    <property type="molecule type" value="Genomic_DNA"/>
</dbReference>
<gene>
    <name evidence="1" type="ORF">ACFOZ4_11175</name>
</gene>
<evidence type="ECO:0000313" key="2">
    <source>
        <dbReference type="Proteomes" id="UP001595816"/>
    </source>
</evidence>
<accession>A0ABV8LLI4</accession>
<dbReference type="RefSeq" id="WP_275978217.1">
    <property type="nucleotide sequence ID" value="NZ_JAMZDZ010000001.1"/>
</dbReference>
<proteinExistence type="predicted"/>
<comment type="caution">
    <text evidence="1">The sequence shown here is derived from an EMBL/GenBank/DDBJ whole genome shotgun (WGS) entry which is preliminary data.</text>
</comment>
<evidence type="ECO:0000313" key="1">
    <source>
        <dbReference type="EMBL" id="MFC4131165.1"/>
    </source>
</evidence>
<dbReference type="Proteomes" id="UP001595816">
    <property type="component" value="Unassembled WGS sequence"/>
</dbReference>
<sequence>MGQIRKRYAARLGFGLPAAAAFLRHNPRSRRSRQRAGAAR</sequence>